<keyword evidence="6" id="KW-1015">Disulfide bond</keyword>
<evidence type="ECO:0000256" key="6">
    <source>
        <dbReference type="ARBA" id="ARBA00023157"/>
    </source>
</evidence>
<dbReference type="KEGG" id="sdv:BN159_2545"/>
<dbReference type="HOGENOM" id="CLU_006842_7_5_11"/>
<evidence type="ECO:0000313" key="9">
    <source>
        <dbReference type="EMBL" id="CCK26924.1"/>
    </source>
</evidence>
<comment type="similarity">
    <text evidence="1 7">Belongs to the peptidase S1B family.</text>
</comment>
<dbReference type="SUPFAM" id="SSF50494">
    <property type="entry name" value="Trypsin-like serine proteases"/>
    <property type="match status" value="1"/>
</dbReference>
<dbReference type="PATRIC" id="fig|1214101.3.peg.2586"/>
<dbReference type="GO" id="GO:0006508">
    <property type="term" value="P:proteolysis"/>
    <property type="evidence" value="ECO:0007669"/>
    <property type="project" value="UniProtKB-KW"/>
</dbReference>
<organism evidence="9 10">
    <name type="scientific">Streptomyces davaonensis (strain DSM 101723 / JCM 4913 / KCC S-0913 / 768)</name>
    <dbReference type="NCBI Taxonomy" id="1214101"/>
    <lineage>
        <taxon>Bacteria</taxon>
        <taxon>Bacillati</taxon>
        <taxon>Actinomycetota</taxon>
        <taxon>Actinomycetes</taxon>
        <taxon>Kitasatosporales</taxon>
        <taxon>Streptomycetaceae</taxon>
        <taxon>Streptomyces</taxon>
    </lineage>
</organism>
<dbReference type="PROSITE" id="PS50240">
    <property type="entry name" value="TRYPSIN_DOM"/>
    <property type="match status" value="1"/>
</dbReference>
<dbReference type="STRING" id="1214101.BN159_2545"/>
<dbReference type="Pfam" id="PF00089">
    <property type="entry name" value="Trypsin"/>
    <property type="match status" value="1"/>
</dbReference>
<dbReference type="InterPro" id="IPR001254">
    <property type="entry name" value="Trypsin_dom"/>
</dbReference>
<dbReference type="PANTHER" id="PTHR24276:SF98">
    <property type="entry name" value="FI18310P1-RELATED"/>
    <property type="match status" value="1"/>
</dbReference>
<keyword evidence="10" id="KW-1185">Reference proteome</keyword>
<keyword evidence="2 7" id="KW-0645">Protease</keyword>
<keyword evidence="5 7" id="KW-0720">Serine protease</keyword>
<feature type="domain" description="Peptidase S1" evidence="8">
    <location>
        <begin position="31"/>
        <end position="205"/>
    </location>
</feature>
<dbReference type="EC" id="3.4.21.-" evidence="7"/>
<evidence type="ECO:0000256" key="2">
    <source>
        <dbReference type="ARBA" id="ARBA00022670"/>
    </source>
</evidence>
<evidence type="ECO:0000256" key="4">
    <source>
        <dbReference type="ARBA" id="ARBA00022801"/>
    </source>
</evidence>
<dbReference type="Gene3D" id="2.40.10.10">
    <property type="entry name" value="Trypsin-like serine proteases"/>
    <property type="match status" value="1"/>
</dbReference>
<dbReference type="eggNOG" id="COG5640">
    <property type="taxonomic scope" value="Bacteria"/>
</dbReference>
<dbReference type="Proteomes" id="UP000008043">
    <property type="component" value="Chromosome"/>
</dbReference>
<dbReference type="InterPro" id="IPR008256">
    <property type="entry name" value="Peptidase_S1B"/>
</dbReference>
<gene>
    <name evidence="9" type="ORF">BN159_2545</name>
</gene>
<dbReference type="InterPro" id="IPR043504">
    <property type="entry name" value="Peptidase_S1_PA_chymotrypsin"/>
</dbReference>
<sequence length="206" mass="21918">MRAKRVGGILSVTTLGFIAAGMVVAPQASGIVDGREADSTPGAVRVAFGCSGSVISPTWVLTAKHCVDEGMTYAEVAVGNVNTDHAEVVKSMSIHLNDRADLALLELERPVNVTFAQLGDKVNVGDTEQVFGWGYGNKLKVADMRVVTVDHGIAAEYINGRTEGGDSGGPVFVDGKQVGVHYARGHYSYHVNLQVHRQWIKEISGV</sequence>
<dbReference type="PANTHER" id="PTHR24276">
    <property type="entry name" value="POLYSERASE-RELATED"/>
    <property type="match status" value="1"/>
</dbReference>
<evidence type="ECO:0000256" key="3">
    <source>
        <dbReference type="ARBA" id="ARBA00022729"/>
    </source>
</evidence>
<evidence type="ECO:0000259" key="8">
    <source>
        <dbReference type="PROSITE" id="PS50240"/>
    </source>
</evidence>
<evidence type="ECO:0000256" key="5">
    <source>
        <dbReference type="ARBA" id="ARBA00022825"/>
    </source>
</evidence>
<dbReference type="EMBL" id="HE971709">
    <property type="protein sequence ID" value="CCK26924.1"/>
    <property type="molecule type" value="Genomic_DNA"/>
</dbReference>
<accession>K4R2M9</accession>
<dbReference type="InterPro" id="IPR050430">
    <property type="entry name" value="Peptidase_S1"/>
</dbReference>
<name>K4R2M9_STRDJ</name>
<dbReference type="InterPro" id="IPR009003">
    <property type="entry name" value="Peptidase_S1_PA"/>
</dbReference>
<evidence type="ECO:0000256" key="1">
    <source>
        <dbReference type="ARBA" id="ARBA00008764"/>
    </source>
</evidence>
<keyword evidence="3" id="KW-0732">Signal</keyword>
<keyword evidence="4 7" id="KW-0378">Hydrolase</keyword>
<dbReference type="SMART" id="SM00020">
    <property type="entry name" value="Tryp_SPc"/>
    <property type="match status" value="1"/>
</dbReference>
<reference evidence="9 10" key="1">
    <citation type="journal article" date="2012" name="J. Bacteriol.">
        <title>Genome sequence of the bacterium Streptomyces davawensis JCM 4913 and heterologous production of the unique antibiotic roseoflavin.</title>
        <authorList>
            <person name="Jankowitsch F."/>
            <person name="Schwarz J."/>
            <person name="Ruckert C."/>
            <person name="Gust B."/>
            <person name="Szczepanowski R."/>
            <person name="Blom J."/>
            <person name="Pelzer S."/>
            <person name="Kalinowski J."/>
            <person name="Mack M."/>
        </authorList>
    </citation>
    <scope>NUCLEOTIDE SEQUENCE [LARGE SCALE GENOMIC DNA]</scope>
    <source>
        <strain evidence="10">DSM 101723 / JCM 4913 / KCC S-0913 / 768</strain>
    </source>
</reference>
<evidence type="ECO:0000256" key="7">
    <source>
        <dbReference type="RuleBase" id="RU004296"/>
    </source>
</evidence>
<evidence type="ECO:0000313" key="10">
    <source>
        <dbReference type="Proteomes" id="UP000008043"/>
    </source>
</evidence>
<dbReference type="GO" id="GO:0004252">
    <property type="term" value="F:serine-type endopeptidase activity"/>
    <property type="evidence" value="ECO:0007669"/>
    <property type="project" value="InterPro"/>
</dbReference>
<protein>
    <recommendedName>
        <fullName evidence="7">Serine protease</fullName>
        <ecNumber evidence="7">3.4.21.-</ecNumber>
    </recommendedName>
</protein>
<proteinExistence type="inferred from homology"/>
<dbReference type="PRINTS" id="PR00839">
    <property type="entry name" value="V8PROTEASE"/>
</dbReference>
<dbReference type="AlphaFoldDB" id="K4R2M9"/>